<accession>A0A811PI53</accession>
<keyword evidence="3" id="KW-1185">Reference proteome</keyword>
<evidence type="ECO:0000256" key="1">
    <source>
        <dbReference type="SAM" id="MobiDB-lite"/>
    </source>
</evidence>
<feature type="region of interest" description="Disordered" evidence="1">
    <location>
        <begin position="48"/>
        <end position="83"/>
    </location>
</feature>
<gene>
    <name evidence="2" type="ORF">NCGR_LOCUS27600</name>
</gene>
<dbReference type="Proteomes" id="UP000604825">
    <property type="component" value="Unassembled WGS sequence"/>
</dbReference>
<feature type="compositionally biased region" description="Low complexity" evidence="1">
    <location>
        <begin position="288"/>
        <end position="302"/>
    </location>
</feature>
<feature type="compositionally biased region" description="Polar residues" evidence="1">
    <location>
        <begin position="67"/>
        <end position="81"/>
    </location>
</feature>
<feature type="region of interest" description="Disordered" evidence="1">
    <location>
        <begin position="139"/>
        <end position="163"/>
    </location>
</feature>
<name>A0A811PI53_9POAL</name>
<feature type="compositionally biased region" description="Basic residues" evidence="1">
    <location>
        <begin position="51"/>
        <end position="65"/>
    </location>
</feature>
<sequence>MDEMMRMVDVDLIGTQSTSSLGVQSREKDLRAQSTSLLVSMATEHEQGRWIRSRTRRGTNSRKPRSWASSRRTASPHTTGTPELWARVNREFADEWKARCCAARGGDDVMAAMAAARTKRRPSVLRAVLVPGELPMGDAVLGGRPDGELAGKRELSRQKEEEEETPLLFTLKRPCCLAGMTHEGGGAPGLSWSVGWQGTAGMERLHPAVVRVDCRGFGSLEPGVERVAARGPLVSRACGLHRRVADFGRKKAVAGGASPFTAFGLNCTCTLHSWGVRRVCMPITTPRTFPGSGSGPSGVVRSVRTENT</sequence>
<dbReference type="AlphaFoldDB" id="A0A811PI53"/>
<proteinExistence type="predicted"/>
<organism evidence="2 3">
    <name type="scientific">Miscanthus lutarioriparius</name>
    <dbReference type="NCBI Taxonomy" id="422564"/>
    <lineage>
        <taxon>Eukaryota</taxon>
        <taxon>Viridiplantae</taxon>
        <taxon>Streptophyta</taxon>
        <taxon>Embryophyta</taxon>
        <taxon>Tracheophyta</taxon>
        <taxon>Spermatophyta</taxon>
        <taxon>Magnoliopsida</taxon>
        <taxon>Liliopsida</taxon>
        <taxon>Poales</taxon>
        <taxon>Poaceae</taxon>
        <taxon>PACMAD clade</taxon>
        <taxon>Panicoideae</taxon>
        <taxon>Andropogonodae</taxon>
        <taxon>Andropogoneae</taxon>
        <taxon>Saccharinae</taxon>
        <taxon>Miscanthus</taxon>
    </lineage>
</organism>
<feature type="compositionally biased region" description="Basic and acidic residues" evidence="1">
    <location>
        <begin position="145"/>
        <end position="160"/>
    </location>
</feature>
<comment type="caution">
    <text evidence="2">The sequence shown here is derived from an EMBL/GenBank/DDBJ whole genome shotgun (WGS) entry which is preliminary data.</text>
</comment>
<reference evidence="2" key="1">
    <citation type="submission" date="2020-10" db="EMBL/GenBank/DDBJ databases">
        <authorList>
            <person name="Han B."/>
            <person name="Lu T."/>
            <person name="Zhao Q."/>
            <person name="Huang X."/>
            <person name="Zhao Y."/>
        </authorList>
    </citation>
    <scope>NUCLEOTIDE SEQUENCE</scope>
</reference>
<feature type="region of interest" description="Disordered" evidence="1">
    <location>
        <begin position="288"/>
        <end position="308"/>
    </location>
</feature>
<evidence type="ECO:0000313" key="2">
    <source>
        <dbReference type="EMBL" id="CAD6242012.1"/>
    </source>
</evidence>
<dbReference type="EMBL" id="CAJGYO010000007">
    <property type="protein sequence ID" value="CAD6242012.1"/>
    <property type="molecule type" value="Genomic_DNA"/>
</dbReference>
<evidence type="ECO:0000313" key="3">
    <source>
        <dbReference type="Proteomes" id="UP000604825"/>
    </source>
</evidence>
<protein>
    <submittedName>
        <fullName evidence="2">Uncharacterized protein</fullName>
    </submittedName>
</protein>